<dbReference type="AlphaFoldDB" id="A0A7S7ADJ1"/>
<dbReference type="GO" id="GO:0006355">
    <property type="term" value="P:regulation of DNA-templated transcription"/>
    <property type="evidence" value="ECO:0007669"/>
    <property type="project" value="InterPro"/>
</dbReference>
<protein>
    <recommendedName>
        <fullName evidence="3">Pyocin activator protein PrtN</fullName>
    </recommendedName>
</protein>
<reference evidence="1 2" key="1">
    <citation type="submission" date="2020-02" db="EMBL/GenBank/DDBJ databases">
        <title>Tigecycline-resistant Acinetobacter species from pigs and migratory birds.</title>
        <authorList>
            <person name="Chen C."/>
            <person name="Sun J."/>
            <person name="Liao X.-P."/>
            <person name="Liu Y.-H."/>
        </authorList>
    </citation>
    <scope>NUCLEOTIDE SEQUENCE [LARGE SCALE GENOMIC DNA]</scope>
    <source>
        <strain evidence="1 2">C15_T</strain>
    </source>
</reference>
<dbReference type="Pfam" id="PF11112">
    <property type="entry name" value="PyocinActivator"/>
    <property type="match status" value="1"/>
</dbReference>
<sequence length="95" mass="11504">MDRLSTTDYLFLKFRSTFIKLEDIRKEYYPHLCIEKMQEKARQQRFPFTCFRIDESQKGAFFVEIHELANVMDEIYLKSYQSFKASIQKSIQSTK</sequence>
<proteinExistence type="predicted"/>
<dbReference type="Proteomes" id="UP000593812">
    <property type="component" value="Chromosome"/>
</dbReference>
<dbReference type="RefSeq" id="WP_180191952.1">
    <property type="nucleotide sequence ID" value="NZ_CP048654.1"/>
</dbReference>
<evidence type="ECO:0008006" key="3">
    <source>
        <dbReference type="Google" id="ProtNLM"/>
    </source>
</evidence>
<dbReference type="InterPro" id="IPR020518">
    <property type="entry name" value="Tscrpt_reg_PrtN"/>
</dbReference>
<gene>
    <name evidence="1" type="ORF">G0027_03360</name>
</gene>
<evidence type="ECO:0000313" key="1">
    <source>
        <dbReference type="EMBL" id="QOW41977.1"/>
    </source>
</evidence>
<organism evidence="1 2">
    <name type="scientific">Acinetobacter indicus</name>
    <dbReference type="NCBI Taxonomy" id="756892"/>
    <lineage>
        <taxon>Bacteria</taxon>
        <taxon>Pseudomonadati</taxon>
        <taxon>Pseudomonadota</taxon>
        <taxon>Gammaproteobacteria</taxon>
        <taxon>Moraxellales</taxon>
        <taxon>Moraxellaceae</taxon>
        <taxon>Acinetobacter</taxon>
    </lineage>
</organism>
<name>A0A7S7ADJ1_9GAMM</name>
<accession>A0A7S7ADJ1</accession>
<dbReference type="EMBL" id="CP048654">
    <property type="protein sequence ID" value="QOW41977.1"/>
    <property type="molecule type" value="Genomic_DNA"/>
</dbReference>
<evidence type="ECO:0000313" key="2">
    <source>
        <dbReference type="Proteomes" id="UP000593812"/>
    </source>
</evidence>